<dbReference type="PANTHER" id="PTHR23513">
    <property type="entry name" value="INTEGRAL MEMBRANE EFFLUX PROTEIN-RELATED"/>
    <property type="match status" value="1"/>
</dbReference>
<feature type="transmembrane region" description="Helical" evidence="7">
    <location>
        <begin position="240"/>
        <end position="262"/>
    </location>
</feature>
<evidence type="ECO:0000313" key="8">
    <source>
        <dbReference type="EMBL" id="MBB5363739.1"/>
    </source>
</evidence>
<dbReference type="GO" id="GO:0022857">
    <property type="term" value="F:transmembrane transporter activity"/>
    <property type="evidence" value="ECO:0007669"/>
    <property type="project" value="InterPro"/>
</dbReference>
<evidence type="ECO:0000313" key="9">
    <source>
        <dbReference type="Proteomes" id="UP000552709"/>
    </source>
</evidence>
<dbReference type="InterPro" id="IPR011701">
    <property type="entry name" value="MFS"/>
</dbReference>
<feature type="transmembrane region" description="Helical" evidence="7">
    <location>
        <begin position="59"/>
        <end position="80"/>
    </location>
</feature>
<evidence type="ECO:0000256" key="1">
    <source>
        <dbReference type="ARBA" id="ARBA00004651"/>
    </source>
</evidence>
<gene>
    <name evidence="8" type="ORF">HNQ08_002845</name>
</gene>
<evidence type="ECO:0000256" key="5">
    <source>
        <dbReference type="ARBA" id="ARBA00023136"/>
    </source>
</evidence>
<evidence type="ECO:0000256" key="2">
    <source>
        <dbReference type="ARBA" id="ARBA00022475"/>
    </source>
</evidence>
<feature type="transmembrane region" description="Helical" evidence="7">
    <location>
        <begin position="188"/>
        <end position="207"/>
    </location>
</feature>
<dbReference type="Pfam" id="PF07690">
    <property type="entry name" value="MFS_1"/>
    <property type="match status" value="1"/>
</dbReference>
<protein>
    <submittedName>
        <fullName evidence="8">DHA3 family macrolide efflux protein-like MFS transporter</fullName>
    </submittedName>
</protein>
<dbReference type="InterPro" id="IPR036259">
    <property type="entry name" value="MFS_trans_sf"/>
</dbReference>
<dbReference type="CDD" id="cd06173">
    <property type="entry name" value="MFS_MefA_like"/>
    <property type="match status" value="1"/>
</dbReference>
<sequence>MDPALSLPTTPGLTAQHPDPGPGWQRRFWAIFGGQALSLIGSALTQFVLMWWITDTTGSAGALATAGLAALLPQALLGPLGGTLADRYSRRALMIGADTISALCMIVLITLFLTGRVELWHVYTMMFIRSAMQAFQGPAAAASTALLVSVSFLPRAAGLNQTLTGLMTVAAAPLGALAIGIMPLGWALSIDVATALLGIVPLLLYRLPQIQLTEAQRTGVWAEFREGVTLVWRHPGLRRLYLLLGAIVLAILPSFTLVPLLVKTHFGGGAGDVALMEGLTGVAMMVGGLIVTVLAPKRQMLWILLGFAASCLALALTALAPSGMFPLAVGWWMLSGLTFILGNAPLTALLQATIPNHLQGRVLSLLATVMGLAGPVGLALAGPLGELLGIRWLFVLQGLLGVAFSLAGFFSPALRQFAAPAQKPPQ</sequence>
<organism evidence="8 9">
    <name type="scientific">Deinococcus humi</name>
    <dbReference type="NCBI Taxonomy" id="662880"/>
    <lineage>
        <taxon>Bacteria</taxon>
        <taxon>Thermotogati</taxon>
        <taxon>Deinococcota</taxon>
        <taxon>Deinococci</taxon>
        <taxon>Deinococcales</taxon>
        <taxon>Deinococcaceae</taxon>
        <taxon>Deinococcus</taxon>
    </lineage>
</organism>
<evidence type="ECO:0000256" key="6">
    <source>
        <dbReference type="SAM" id="MobiDB-lite"/>
    </source>
</evidence>
<feature type="transmembrane region" description="Helical" evidence="7">
    <location>
        <begin position="28"/>
        <end position="53"/>
    </location>
</feature>
<accession>A0A7W8JV74</accession>
<dbReference type="SUPFAM" id="SSF103473">
    <property type="entry name" value="MFS general substrate transporter"/>
    <property type="match status" value="1"/>
</dbReference>
<keyword evidence="9" id="KW-1185">Reference proteome</keyword>
<dbReference type="RefSeq" id="WP_229790018.1">
    <property type="nucleotide sequence ID" value="NZ_JACHFL010000006.1"/>
</dbReference>
<comment type="caution">
    <text evidence="8">The sequence shown here is derived from an EMBL/GenBank/DDBJ whole genome shotgun (WGS) entry which is preliminary data.</text>
</comment>
<feature type="transmembrane region" description="Helical" evidence="7">
    <location>
        <begin position="165"/>
        <end position="182"/>
    </location>
</feature>
<keyword evidence="2" id="KW-1003">Cell membrane</keyword>
<keyword evidence="3 7" id="KW-0812">Transmembrane</keyword>
<keyword evidence="5 7" id="KW-0472">Membrane</keyword>
<dbReference type="GO" id="GO:0005886">
    <property type="term" value="C:plasma membrane"/>
    <property type="evidence" value="ECO:0007669"/>
    <property type="project" value="UniProtKB-SubCell"/>
</dbReference>
<dbReference type="PANTHER" id="PTHR23513:SF6">
    <property type="entry name" value="MAJOR FACILITATOR SUPERFAMILY ASSOCIATED DOMAIN-CONTAINING PROTEIN"/>
    <property type="match status" value="1"/>
</dbReference>
<feature type="transmembrane region" description="Helical" evidence="7">
    <location>
        <begin position="362"/>
        <end position="384"/>
    </location>
</feature>
<dbReference type="AlphaFoldDB" id="A0A7W8JV74"/>
<evidence type="ECO:0000256" key="3">
    <source>
        <dbReference type="ARBA" id="ARBA00022692"/>
    </source>
</evidence>
<comment type="subcellular location">
    <subcellularLocation>
        <location evidence="1">Cell membrane</location>
        <topology evidence="1">Multi-pass membrane protein</topology>
    </subcellularLocation>
</comment>
<dbReference type="EMBL" id="JACHFL010000006">
    <property type="protein sequence ID" value="MBB5363739.1"/>
    <property type="molecule type" value="Genomic_DNA"/>
</dbReference>
<keyword evidence="4 7" id="KW-1133">Transmembrane helix</keyword>
<feature type="transmembrane region" description="Helical" evidence="7">
    <location>
        <begin position="274"/>
        <end position="294"/>
    </location>
</feature>
<feature type="transmembrane region" description="Helical" evidence="7">
    <location>
        <begin position="329"/>
        <end position="350"/>
    </location>
</feature>
<reference evidence="8 9" key="1">
    <citation type="submission" date="2020-08" db="EMBL/GenBank/DDBJ databases">
        <title>Genomic Encyclopedia of Type Strains, Phase IV (KMG-IV): sequencing the most valuable type-strain genomes for metagenomic binning, comparative biology and taxonomic classification.</title>
        <authorList>
            <person name="Goeker M."/>
        </authorList>
    </citation>
    <scope>NUCLEOTIDE SEQUENCE [LARGE SCALE GENOMIC DNA]</scope>
    <source>
        <strain evidence="8 9">DSM 27939</strain>
    </source>
</reference>
<evidence type="ECO:0000256" key="7">
    <source>
        <dbReference type="SAM" id="Phobius"/>
    </source>
</evidence>
<evidence type="ECO:0000256" key="4">
    <source>
        <dbReference type="ARBA" id="ARBA00022989"/>
    </source>
</evidence>
<feature type="region of interest" description="Disordered" evidence="6">
    <location>
        <begin position="1"/>
        <end position="21"/>
    </location>
</feature>
<dbReference type="Proteomes" id="UP000552709">
    <property type="component" value="Unassembled WGS sequence"/>
</dbReference>
<name>A0A7W8JV74_9DEIO</name>
<dbReference type="Gene3D" id="1.20.1250.20">
    <property type="entry name" value="MFS general substrate transporter like domains"/>
    <property type="match status" value="1"/>
</dbReference>
<feature type="transmembrane region" description="Helical" evidence="7">
    <location>
        <begin position="390"/>
        <end position="410"/>
    </location>
</feature>
<feature type="transmembrane region" description="Helical" evidence="7">
    <location>
        <begin position="134"/>
        <end position="153"/>
    </location>
</feature>
<proteinExistence type="predicted"/>
<feature type="transmembrane region" description="Helical" evidence="7">
    <location>
        <begin position="92"/>
        <end position="114"/>
    </location>
</feature>
<feature type="transmembrane region" description="Helical" evidence="7">
    <location>
        <begin position="301"/>
        <end position="323"/>
    </location>
</feature>